<comment type="caution">
    <text evidence="1">The sequence shown here is derived from an EMBL/GenBank/DDBJ whole genome shotgun (WGS) entry which is preliminary data.</text>
</comment>
<reference evidence="1" key="1">
    <citation type="journal article" date="2021" name="New Phytol.">
        <title>Evolutionary innovations through gain and loss of genes in the ectomycorrhizal Boletales.</title>
        <authorList>
            <person name="Wu G."/>
            <person name="Miyauchi S."/>
            <person name="Morin E."/>
            <person name="Kuo A."/>
            <person name="Drula E."/>
            <person name="Varga T."/>
            <person name="Kohler A."/>
            <person name="Feng B."/>
            <person name="Cao Y."/>
            <person name="Lipzen A."/>
            <person name="Daum C."/>
            <person name="Hundley H."/>
            <person name="Pangilinan J."/>
            <person name="Johnson J."/>
            <person name="Barry K."/>
            <person name="LaButti K."/>
            <person name="Ng V."/>
            <person name="Ahrendt S."/>
            <person name="Min B."/>
            <person name="Choi I.G."/>
            <person name="Park H."/>
            <person name="Plett J.M."/>
            <person name="Magnuson J."/>
            <person name="Spatafora J.W."/>
            <person name="Nagy L.G."/>
            <person name="Henrissat B."/>
            <person name="Grigoriev I.V."/>
            <person name="Yang Z.L."/>
            <person name="Xu J."/>
            <person name="Martin F.M."/>
        </authorList>
    </citation>
    <scope>NUCLEOTIDE SEQUENCE</scope>
    <source>
        <strain evidence="1">KUC20120723A-06</strain>
    </source>
</reference>
<dbReference type="Proteomes" id="UP000790709">
    <property type="component" value="Unassembled WGS sequence"/>
</dbReference>
<gene>
    <name evidence="1" type="ORF">BV22DRAFT_1005127</name>
</gene>
<accession>A0ACB8BU15</accession>
<evidence type="ECO:0000313" key="2">
    <source>
        <dbReference type="Proteomes" id="UP000790709"/>
    </source>
</evidence>
<protein>
    <submittedName>
        <fullName evidence="1">Uncharacterized protein</fullName>
    </submittedName>
</protein>
<name>A0ACB8BU15_9AGAM</name>
<proteinExistence type="predicted"/>
<organism evidence="1 2">
    <name type="scientific">Leucogyrophana mollusca</name>
    <dbReference type="NCBI Taxonomy" id="85980"/>
    <lineage>
        <taxon>Eukaryota</taxon>
        <taxon>Fungi</taxon>
        <taxon>Dikarya</taxon>
        <taxon>Basidiomycota</taxon>
        <taxon>Agaricomycotina</taxon>
        <taxon>Agaricomycetes</taxon>
        <taxon>Agaricomycetidae</taxon>
        <taxon>Boletales</taxon>
        <taxon>Boletales incertae sedis</taxon>
        <taxon>Leucogyrophana</taxon>
    </lineage>
</organism>
<keyword evidence="2" id="KW-1185">Reference proteome</keyword>
<sequence>MFGAFGTQNQTGGSLFGGTNTQQQAQNTGTGIFGNAAQNATQPQTSTSLFGNTTQPAQGGGTSAFGQTGGSLFGSSTAGQGGGSLFGNTNTQQQQPTTGSLFGNTSNQQQPATTGLFGSTNTQQQPGGGSLFGNTNQQQQQPPGGSLFGNTNNQQQPAGGSTFGNTNQPQQQTGGLFGSSTAQQQPSGSLFGNTTAQQQQPATGGLFGNAAQQSGTGGSLFGSTTQAPTSGSLFGNTNNQAPAAGGLFGNTSTASSNPLFGSKSPSSIFGGQTAPGTSTTTNNAPSIFGQSTSTQPAPSLFGQSQQAKPAGSLFGSTTGGTTGSLFGSTLGAPSSNSLLASRSGSSATPQQQADPQSQFQALTQRIEGIALAWDSRSPQCRFQHYFYNLVEPTQVSAFGRPPNAFNEGLWQRAVRENPDPSCLVPVLALGFDDLRERVDAQSKQATAQQEKLKELKKRLESLSAVHQDSNSSRLQRAASLQSQISHRLLNLIQHLHLLIPSVRSSSIRPEEEALRTALEEIEEDIRRPGGMSKMRGKLNELWALVGAVNAARERGRKAGVDGPAEWAVVDEEGLKQIAQILADQQAGLQHLTKVLQRNLKDLAVVQGKSTEEEDSETLYSSTSTLRASSFR</sequence>
<dbReference type="EMBL" id="MU266354">
    <property type="protein sequence ID" value="KAH7928348.1"/>
    <property type="molecule type" value="Genomic_DNA"/>
</dbReference>
<evidence type="ECO:0000313" key="1">
    <source>
        <dbReference type="EMBL" id="KAH7928348.1"/>
    </source>
</evidence>